<accession>A0ACC1HH33</accession>
<reference evidence="1" key="1">
    <citation type="submission" date="2022-06" db="EMBL/GenBank/DDBJ databases">
        <title>Phylogenomic reconstructions and comparative analyses of Kickxellomycotina fungi.</title>
        <authorList>
            <person name="Reynolds N.K."/>
            <person name="Stajich J.E."/>
            <person name="Barry K."/>
            <person name="Grigoriev I.V."/>
            <person name="Crous P."/>
            <person name="Smith M.E."/>
        </authorList>
    </citation>
    <scope>NUCLEOTIDE SEQUENCE</scope>
    <source>
        <strain evidence="1">RSA 2271</strain>
    </source>
</reference>
<gene>
    <name evidence="1" type="primary">ABCD3</name>
    <name evidence="1" type="ORF">EV182_004843</name>
</gene>
<sequence>TPTISAPPANSEKPPVGRIERVASNEDMDLDASPASQATLSFTENSPVTAVPGKQQQADDRGDGGVVENESGIIKLTGVPLAPLHDPTAYIVHSLTFRLEAGENCLILDPTRSRKASLFRLLDTLVPLRSGKMVAPPSTSIYRITSYPNFPTTANLREQLIYPHRAQQALQRGYDDARLYEFLKLFELSHLLRENDVGERGWLMVTDWKKHLTPSERQRIAVIRILYHCPQFVILDDCFRNFGSDNERGKWLEIFFEEATRRRITVLSALNVSMREIEGLPAAEGSDMRALWERLLGWHSKLLEFRSDDDDDDGGGGDGGGNEGGPEYSFTDIVNSGAGRLFTLEDAKRAYREEEELCERAATTAGSGFSTWSEGTSSPSAKQRGRLPPLHAMLAAKFDENQHTSQSQQQPPPLSAAADPMSESFRSLRIISKANRPSTAVLARRLSERLPMKNPTTNPELIISQHSRPPSVARTYSRSASPTASISSVVSSHTAPPTSTAVGTTVNSSQQRLARAANLQQAQQQPQQEREQKQRQSSVGSVASLSQAGSPVLSPSLLAQRGIPSSETGSGHVRRSSTISNDSWHERL</sequence>
<keyword evidence="1" id="KW-0067">ATP-binding</keyword>
<dbReference type="EMBL" id="JAMZIH010006722">
    <property type="protein sequence ID" value="KAJ1673639.1"/>
    <property type="molecule type" value="Genomic_DNA"/>
</dbReference>
<protein>
    <submittedName>
        <fullName evidence="1">ATP-binding cassette sub- D member 3</fullName>
    </submittedName>
</protein>
<feature type="non-terminal residue" evidence="1">
    <location>
        <position position="588"/>
    </location>
</feature>
<keyword evidence="2" id="KW-1185">Reference proteome</keyword>
<organism evidence="1 2">
    <name type="scientific">Spiromyces aspiralis</name>
    <dbReference type="NCBI Taxonomy" id="68401"/>
    <lineage>
        <taxon>Eukaryota</taxon>
        <taxon>Fungi</taxon>
        <taxon>Fungi incertae sedis</taxon>
        <taxon>Zoopagomycota</taxon>
        <taxon>Kickxellomycotina</taxon>
        <taxon>Kickxellomycetes</taxon>
        <taxon>Kickxellales</taxon>
        <taxon>Kickxellaceae</taxon>
        <taxon>Spiromyces</taxon>
    </lineage>
</organism>
<comment type="caution">
    <text evidence="1">The sequence shown here is derived from an EMBL/GenBank/DDBJ whole genome shotgun (WGS) entry which is preliminary data.</text>
</comment>
<name>A0ACC1HH33_9FUNG</name>
<proteinExistence type="predicted"/>
<evidence type="ECO:0000313" key="1">
    <source>
        <dbReference type="EMBL" id="KAJ1673639.1"/>
    </source>
</evidence>
<dbReference type="Proteomes" id="UP001145114">
    <property type="component" value="Unassembled WGS sequence"/>
</dbReference>
<feature type="non-terminal residue" evidence="1">
    <location>
        <position position="1"/>
    </location>
</feature>
<keyword evidence="1" id="KW-0547">Nucleotide-binding</keyword>
<evidence type="ECO:0000313" key="2">
    <source>
        <dbReference type="Proteomes" id="UP001145114"/>
    </source>
</evidence>